<protein>
    <submittedName>
        <fullName evidence="1">Uncharacterized protein</fullName>
    </submittedName>
</protein>
<dbReference type="OrthoDB" id="3141012at2759"/>
<name>A0A4Q9ME26_9APHY</name>
<gene>
    <name evidence="1" type="ORF">BD311DRAFT_42232</name>
</gene>
<dbReference type="EMBL" id="ML143488">
    <property type="protein sequence ID" value="TBU24086.1"/>
    <property type="molecule type" value="Genomic_DNA"/>
</dbReference>
<accession>A0A4Q9ME26</accession>
<dbReference type="AlphaFoldDB" id="A0A4Q9ME26"/>
<organism evidence="1">
    <name type="scientific">Dichomitus squalens</name>
    <dbReference type="NCBI Taxonomy" id="114155"/>
    <lineage>
        <taxon>Eukaryota</taxon>
        <taxon>Fungi</taxon>
        <taxon>Dikarya</taxon>
        <taxon>Basidiomycota</taxon>
        <taxon>Agaricomycotina</taxon>
        <taxon>Agaricomycetes</taxon>
        <taxon>Polyporales</taxon>
        <taxon>Polyporaceae</taxon>
        <taxon>Dichomitus</taxon>
    </lineage>
</organism>
<proteinExistence type="predicted"/>
<reference evidence="1" key="1">
    <citation type="submission" date="2019-01" db="EMBL/GenBank/DDBJ databases">
        <title>Draft genome sequences of three monokaryotic isolates of the white-rot basidiomycete fungus Dichomitus squalens.</title>
        <authorList>
            <consortium name="DOE Joint Genome Institute"/>
            <person name="Lopez S.C."/>
            <person name="Andreopoulos B."/>
            <person name="Pangilinan J."/>
            <person name="Lipzen A."/>
            <person name="Riley R."/>
            <person name="Ahrendt S."/>
            <person name="Ng V."/>
            <person name="Barry K."/>
            <person name="Daum C."/>
            <person name="Grigoriev I.V."/>
            <person name="Hilden K.S."/>
            <person name="Makela M.R."/>
            <person name="de Vries R.P."/>
        </authorList>
    </citation>
    <scope>NUCLEOTIDE SEQUENCE [LARGE SCALE GENOMIC DNA]</scope>
    <source>
        <strain evidence="1">OM18370.1</strain>
    </source>
</reference>
<dbReference type="Proteomes" id="UP000292957">
    <property type="component" value="Unassembled WGS sequence"/>
</dbReference>
<sequence>MPHCMLMLPTSHHVPVHITDNSGVADPFAPSILLPVVSALDRLLEQFVLHSIRRYPLIFGPWRKRFDGEIAIVSKLSLAVVDIIRRSPHTAFRKRSRRIIQVGLDIHSVSLPRT</sequence>
<evidence type="ECO:0000313" key="1">
    <source>
        <dbReference type="EMBL" id="TBU24086.1"/>
    </source>
</evidence>